<dbReference type="InterPro" id="IPR003018">
    <property type="entry name" value="GAF"/>
</dbReference>
<dbReference type="EMBL" id="CP014145">
    <property type="protein sequence ID" value="AMB59468.1"/>
    <property type="molecule type" value="Genomic_DNA"/>
</dbReference>
<dbReference type="Gene3D" id="3.30.70.270">
    <property type="match status" value="1"/>
</dbReference>
<dbReference type="PANTHER" id="PTHR46663:SF2">
    <property type="entry name" value="GGDEF DOMAIN-CONTAINING PROTEIN"/>
    <property type="match status" value="1"/>
</dbReference>
<dbReference type="AlphaFoldDB" id="A0A0X8E3N9"/>
<feature type="domain" description="GGDEF" evidence="1">
    <location>
        <begin position="203"/>
        <end position="343"/>
    </location>
</feature>
<dbReference type="Gene3D" id="3.30.450.40">
    <property type="match status" value="1"/>
</dbReference>
<gene>
    <name evidence="2" type="ORF">AWU67_12035</name>
</gene>
<dbReference type="InterPro" id="IPR029016">
    <property type="entry name" value="GAF-like_dom_sf"/>
</dbReference>
<dbReference type="SUPFAM" id="SSF55073">
    <property type="entry name" value="Nucleotide cyclase"/>
    <property type="match status" value="1"/>
</dbReference>
<organism evidence="2 3">
    <name type="scientific">Microterricola viridarii</name>
    <dbReference type="NCBI Taxonomy" id="412690"/>
    <lineage>
        <taxon>Bacteria</taxon>
        <taxon>Bacillati</taxon>
        <taxon>Actinomycetota</taxon>
        <taxon>Actinomycetes</taxon>
        <taxon>Micrococcales</taxon>
        <taxon>Microbacteriaceae</taxon>
        <taxon>Microterricola</taxon>
    </lineage>
</organism>
<dbReference type="InterPro" id="IPR029787">
    <property type="entry name" value="Nucleotide_cyclase"/>
</dbReference>
<dbReference type="NCBIfam" id="TIGR00254">
    <property type="entry name" value="GGDEF"/>
    <property type="match status" value="1"/>
</dbReference>
<keyword evidence="3" id="KW-1185">Reference proteome</keyword>
<dbReference type="PROSITE" id="PS50887">
    <property type="entry name" value="GGDEF"/>
    <property type="match status" value="1"/>
</dbReference>
<protein>
    <submittedName>
        <fullName evidence="2">Diguanylate cyclase</fullName>
    </submittedName>
</protein>
<proteinExistence type="predicted"/>
<dbReference type="Proteomes" id="UP000058305">
    <property type="component" value="Chromosome"/>
</dbReference>
<dbReference type="CDD" id="cd01949">
    <property type="entry name" value="GGDEF"/>
    <property type="match status" value="1"/>
</dbReference>
<dbReference type="InterPro" id="IPR000160">
    <property type="entry name" value="GGDEF_dom"/>
</dbReference>
<reference evidence="2 3" key="1">
    <citation type="journal article" date="2016" name="J. Biotechnol.">
        <title>First complete genome sequence of a species in the genus Microterricola, an extremophilic cold active enzyme producing bacterial strain ERGS5:02 isolated from Sikkim Himalaya.</title>
        <authorList>
            <person name="Himanshu"/>
            <person name="Swarnkar M.K."/>
            <person name="Singh D."/>
            <person name="Kumar R."/>
        </authorList>
    </citation>
    <scope>NUCLEOTIDE SEQUENCE [LARGE SCALE GENOMIC DNA]</scope>
    <source>
        <strain evidence="2 3">ERGS5:02</strain>
    </source>
</reference>
<dbReference type="KEGG" id="mvd:AWU67_12035"/>
<dbReference type="RefSeq" id="WP_067229339.1">
    <property type="nucleotide sequence ID" value="NZ_CP014145.1"/>
</dbReference>
<dbReference type="InterPro" id="IPR043128">
    <property type="entry name" value="Rev_trsase/Diguanyl_cyclase"/>
</dbReference>
<dbReference type="SMART" id="SM00065">
    <property type="entry name" value="GAF"/>
    <property type="match status" value="1"/>
</dbReference>
<reference evidence="3" key="2">
    <citation type="submission" date="2016-01" db="EMBL/GenBank/DDBJ databases">
        <title>First complete genome sequence of a species in the genus Microterricola, an extremophilic cold active enzyme producing strain ERGS5:02 isolated from Sikkim Himalaya.</title>
        <authorList>
            <person name="Kumar R."/>
            <person name="Singh D."/>
            <person name="Swarnkar M.K."/>
        </authorList>
    </citation>
    <scope>NUCLEOTIDE SEQUENCE [LARGE SCALE GENOMIC DNA]</scope>
    <source>
        <strain evidence="3">ERGS5:02</strain>
    </source>
</reference>
<dbReference type="PANTHER" id="PTHR46663">
    <property type="entry name" value="DIGUANYLATE CYCLASE DGCT-RELATED"/>
    <property type="match status" value="1"/>
</dbReference>
<dbReference type="InterPro" id="IPR052163">
    <property type="entry name" value="DGC-Regulatory_Protein"/>
</dbReference>
<evidence type="ECO:0000313" key="3">
    <source>
        <dbReference type="Proteomes" id="UP000058305"/>
    </source>
</evidence>
<accession>A0A0X8E3N9</accession>
<evidence type="ECO:0000313" key="2">
    <source>
        <dbReference type="EMBL" id="AMB59468.1"/>
    </source>
</evidence>
<dbReference type="OrthoDB" id="23692at2"/>
<name>A0A0X8E3N9_9MICO</name>
<evidence type="ECO:0000259" key="1">
    <source>
        <dbReference type="PROSITE" id="PS50887"/>
    </source>
</evidence>
<dbReference type="SMART" id="SM00267">
    <property type="entry name" value="GGDEF"/>
    <property type="match status" value="1"/>
</dbReference>
<dbReference type="SUPFAM" id="SSF55781">
    <property type="entry name" value="GAF domain-like"/>
    <property type="match status" value="1"/>
</dbReference>
<sequence>MDPVLDQLSLTVTAAKTLEELARPMLEMLEAVTGLESTYLTTVDLDKGMQSILFSRNVSALQIPEGLTVPWADTLCKRALDENNFYTSDVPERWSDSEAAAALNIQTYVSMPIATETGGLYGTLCAASSTSLPLQPQSQMVLQLFAKMIGQQVERELLFQSLQQANSELASHASTDALTGLPNRRLLLDELRRMLARGVRDGRGVIVAFIDLDGFKAVNDAHGHEVGDEFLFTIAHRLGSVLRQGDLLARLGGDEFVVIGAGPAFGDTRGAAEAAEAVRARLADCTTGRIDLGVGPVDYAGASVGVVVVDPLSTTAEAALRLADEAMYVVKRSRRSTRMVVAAP</sequence>
<dbReference type="Pfam" id="PF00990">
    <property type="entry name" value="GGDEF"/>
    <property type="match status" value="1"/>
</dbReference>